<dbReference type="HOGENOM" id="CLU_525322_0_0_1"/>
<dbReference type="STRING" id="312017.I7M666"/>
<keyword evidence="2" id="KW-0677">Repeat</keyword>
<reference evidence="4" key="1">
    <citation type="journal article" date="2006" name="PLoS Biol.">
        <title>Macronuclear genome sequence of the ciliate Tetrahymena thermophila, a model eukaryote.</title>
        <authorList>
            <person name="Eisen J.A."/>
            <person name="Coyne R.S."/>
            <person name="Wu M."/>
            <person name="Wu D."/>
            <person name="Thiagarajan M."/>
            <person name="Wortman J.R."/>
            <person name="Badger J.H."/>
            <person name="Ren Q."/>
            <person name="Amedeo P."/>
            <person name="Jones K.M."/>
            <person name="Tallon L.J."/>
            <person name="Delcher A.L."/>
            <person name="Salzberg S.L."/>
            <person name="Silva J.C."/>
            <person name="Haas B.J."/>
            <person name="Majoros W.H."/>
            <person name="Farzad M."/>
            <person name="Carlton J.M."/>
            <person name="Smith R.K. Jr."/>
            <person name="Garg J."/>
            <person name="Pearlman R.E."/>
            <person name="Karrer K.M."/>
            <person name="Sun L."/>
            <person name="Manning G."/>
            <person name="Elde N.C."/>
            <person name="Turkewitz A.P."/>
            <person name="Asai D.J."/>
            <person name="Wilkes D.E."/>
            <person name="Wang Y."/>
            <person name="Cai H."/>
            <person name="Collins K."/>
            <person name="Stewart B.A."/>
            <person name="Lee S.R."/>
            <person name="Wilamowska K."/>
            <person name="Weinberg Z."/>
            <person name="Ruzzo W.L."/>
            <person name="Wloga D."/>
            <person name="Gaertig J."/>
            <person name="Frankel J."/>
            <person name="Tsao C.-C."/>
            <person name="Gorovsky M.A."/>
            <person name="Keeling P.J."/>
            <person name="Waller R.F."/>
            <person name="Patron N.J."/>
            <person name="Cherry J.M."/>
            <person name="Stover N.A."/>
            <person name="Krieger C.J."/>
            <person name="del Toro C."/>
            <person name="Ryder H.F."/>
            <person name="Williamson S.C."/>
            <person name="Barbeau R.A."/>
            <person name="Hamilton E.P."/>
            <person name="Orias E."/>
        </authorList>
    </citation>
    <scope>NUCLEOTIDE SEQUENCE [LARGE SCALE GENOMIC DNA]</scope>
    <source>
        <strain evidence="4">SB210</strain>
    </source>
</reference>
<organism evidence="3 4">
    <name type="scientific">Tetrahymena thermophila (strain SB210)</name>
    <dbReference type="NCBI Taxonomy" id="312017"/>
    <lineage>
        <taxon>Eukaryota</taxon>
        <taxon>Sar</taxon>
        <taxon>Alveolata</taxon>
        <taxon>Ciliophora</taxon>
        <taxon>Intramacronucleata</taxon>
        <taxon>Oligohymenophorea</taxon>
        <taxon>Hymenostomatida</taxon>
        <taxon>Tetrahymenina</taxon>
        <taxon>Tetrahymenidae</taxon>
        <taxon>Tetrahymena</taxon>
    </lineage>
</organism>
<dbReference type="Pfam" id="PF01344">
    <property type="entry name" value="Kelch_1"/>
    <property type="match status" value="1"/>
</dbReference>
<keyword evidence="1" id="KW-0880">Kelch repeat</keyword>
<dbReference type="InterPro" id="IPR006652">
    <property type="entry name" value="Kelch_1"/>
</dbReference>
<dbReference type="Gene3D" id="2.120.10.80">
    <property type="entry name" value="Kelch-type beta propeller"/>
    <property type="match status" value="1"/>
</dbReference>
<dbReference type="OrthoDB" id="45365at2759"/>
<protein>
    <submittedName>
        <fullName evidence="3">Kelch motif protein</fullName>
    </submittedName>
</protein>
<dbReference type="PANTHER" id="PTHR45632:SF3">
    <property type="entry name" value="KELCH-LIKE PROTEIN 32"/>
    <property type="match status" value="1"/>
</dbReference>
<dbReference type="InterPro" id="IPR015915">
    <property type="entry name" value="Kelch-typ_b-propeller"/>
</dbReference>
<evidence type="ECO:0000256" key="1">
    <source>
        <dbReference type="ARBA" id="ARBA00022441"/>
    </source>
</evidence>
<keyword evidence="4" id="KW-1185">Reference proteome</keyword>
<evidence type="ECO:0000313" key="4">
    <source>
        <dbReference type="Proteomes" id="UP000009168"/>
    </source>
</evidence>
<dbReference type="InParanoid" id="I7M666"/>
<dbReference type="eggNOG" id="KOG4441">
    <property type="taxonomic scope" value="Eukaryota"/>
</dbReference>
<dbReference type="EMBL" id="GG662490">
    <property type="protein sequence ID" value="EAR84446.2"/>
    <property type="molecule type" value="Genomic_DNA"/>
</dbReference>
<accession>I7M666</accession>
<dbReference type="RefSeq" id="XP_001032109.2">
    <property type="nucleotide sequence ID" value="XM_001032109.3"/>
</dbReference>
<proteinExistence type="predicted"/>
<dbReference type="OMA" id="SEVAWED"/>
<dbReference type="Proteomes" id="UP000009168">
    <property type="component" value="Unassembled WGS sequence"/>
</dbReference>
<sequence>MAEELKEEVQFDRTKGFVCLSQPYIKVKDSQDEDVKQFLVEQNYQQFMDSINESQLNSKGVPYYNFTFYEIQDYESPCSFFPEDIKSSDENEVQPLDWNLYSSCCRISQSRYILTGGVKMNLDYIQVFQQKNVLSKQCKQKVKEYQEYIKLLQSKQEGESEQGQRIRMLKAVEKASTIKQSEVAWEDEGEFENQKKLFAQILQNEIHKLKLKCEKEMVKLDKKYCEENNIEYRQKEDLPEDALIFNQYSPYSSEVIEVVFKFNPEEEQYEFTAKYLDNMPKCLSNHASIFHKGKVYVFGGVCQQVLLNTVYAYDIISDTWSEMPKMNLPRINLSAASLGDFIYVIGGNTTNFNDEQNGFEYTTLERLNTAAENPVWEKLTFKRKLKPSFNYLVNHQLKLLSYKNQLLLIGGTSLKQDSDEAKQSVQVFQIEIAGEKWQINALESSLQVRNGEVISKSTYKGKECFYVYGGVPQLKLECFELEVNDKEVVFEKILDCDYTNEINEYFDDHVVCQPKLFLD</sequence>
<evidence type="ECO:0000256" key="2">
    <source>
        <dbReference type="ARBA" id="ARBA00022737"/>
    </source>
</evidence>
<dbReference type="AlphaFoldDB" id="I7M666"/>
<dbReference type="KEGG" id="tet:TTHERM_00691440"/>
<dbReference type="PANTHER" id="PTHR45632">
    <property type="entry name" value="LD33804P"/>
    <property type="match status" value="1"/>
</dbReference>
<dbReference type="SUPFAM" id="SSF117281">
    <property type="entry name" value="Kelch motif"/>
    <property type="match status" value="1"/>
</dbReference>
<dbReference type="SMART" id="SM00612">
    <property type="entry name" value="Kelch"/>
    <property type="match status" value="1"/>
</dbReference>
<evidence type="ECO:0000313" key="3">
    <source>
        <dbReference type="EMBL" id="EAR84446.2"/>
    </source>
</evidence>
<dbReference type="GeneID" id="7833863"/>
<gene>
    <name evidence="3" type="ORF">TTHERM_00691440</name>
</gene>
<name>I7M666_TETTS</name>